<accession>U3PAM2</accession>
<dbReference type="AlphaFoldDB" id="U3PAM2"/>
<dbReference type="PATRIC" id="fig|1389489.3.peg.292"/>
<evidence type="ECO:0000313" key="2">
    <source>
        <dbReference type="EMBL" id="AGW40533.1"/>
    </source>
</evidence>
<feature type="signal peptide" evidence="1">
    <location>
        <begin position="1"/>
        <end position="27"/>
    </location>
</feature>
<dbReference type="KEGG" id="lxy:O159_03100"/>
<dbReference type="InterPro" id="IPR009091">
    <property type="entry name" value="RCC1/BLIP-II"/>
</dbReference>
<evidence type="ECO:0008006" key="4">
    <source>
        <dbReference type="Google" id="ProtNLM"/>
    </source>
</evidence>
<dbReference type="EMBL" id="CP006734">
    <property type="protein sequence ID" value="AGW40533.1"/>
    <property type="molecule type" value="Genomic_DNA"/>
</dbReference>
<dbReference type="InterPro" id="IPR000408">
    <property type="entry name" value="Reg_chr_condens"/>
</dbReference>
<keyword evidence="3" id="KW-1185">Reference proteome</keyword>
<dbReference type="InterPro" id="IPR051553">
    <property type="entry name" value="Ran_GTPase-activating"/>
</dbReference>
<gene>
    <name evidence="2" type="ORF">O159_03100</name>
</gene>
<dbReference type="SUPFAM" id="SSF50985">
    <property type="entry name" value="RCC1/BLIP-II"/>
    <property type="match status" value="1"/>
</dbReference>
<evidence type="ECO:0000313" key="3">
    <source>
        <dbReference type="Proteomes" id="UP000016743"/>
    </source>
</evidence>
<dbReference type="PANTHER" id="PTHR45982">
    <property type="entry name" value="REGULATOR OF CHROMOSOME CONDENSATION"/>
    <property type="match status" value="1"/>
</dbReference>
<keyword evidence="1" id="KW-0732">Signal</keyword>
<protein>
    <recommendedName>
        <fullName evidence="4">Chromosome condensation regulator RCC1</fullName>
    </recommendedName>
</protein>
<dbReference type="eggNOG" id="COG5184">
    <property type="taxonomic scope" value="Bacteria"/>
</dbReference>
<name>U3PAM2_LEIXC</name>
<dbReference type="RefSeq" id="WP_021753977.1">
    <property type="nucleotide sequence ID" value="NC_022438.1"/>
</dbReference>
<dbReference type="PROSITE" id="PS50012">
    <property type="entry name" value="RCC1_3"/>
    <property type="match status" value="1"/>
</dbReference>
<dbReference type="PANTHER" id="PTHR45982:SF1">
    <property type="entry name" value="REGULATOR OF CHROMOSOME CONDENSATION"/>
    <property type="match status" value="1"/>
</dbReference>
<sequence>MTRSSSARTARRAAFAAAGLCAALALAATTASTTAGFTDSTFASSALTTMTPSLTIAPVPSNQTFGSTLYLNAAGEVYLAGDRTTGDGAGGLSTAASATPTKVAFPADVHIVDAIGSTNDFTYAGRDTTAYIALDSTGGVWTWGRPFNSTAYLGRGSLSATDAAKPGKVTRTNSGKPLPAIASVRRIENQFLALDNDGTLWAWGWGGENLPIVSSAKGSYSYPIKANSTTMTHGYWTSCETGANALGDVRWRSIWSGKNVDGAVAQNGLVYTWGWENTDGLTPTVSSDTCPTVNEGLNRVLFQNYPGIYKTAAGESYDERALTTEAARHQRFLDIVANTKNATVCTGVNTGIVTDDSGCPVRQLAFHAASMHLLTKDGSLYSVSLRRIGDGYFDAQGWLRSLLGRTASEDSTRPDYAYRPQRVSFAGTSATVSSLSSGIGHVTAVLSDGTVWGWGINRYCQAIGGRGPSGSGACDVLGANDKVIQPTKVVGLDKVRAASVSASACATWVTGTDGSIHTWGGGRLSGSSFYVCGDNGAYGSTSYDFTEVSPDAPFANPITGVSVGTTRILKGSAP</sequence>
<dbReference type="Gene3D" id="2.130.10.30">
    <property type="entry name" value="Regulator of chromosome condensation 1/beta-lactamase-inhibitor protein II"/>
    <property type="match status" value="2"/>
</dbReference>
<dbReference type="STRING" id="1389489.O159_03100"/>
<evidence type="ECO:0000256" key="1">
    <source>
        <dbReference type="SAM" id="SignalP"/>
    </source>
</evidence>
<organism evidence="2 3">
    <name type="scientific">Leifsonia xyli subsp. cynodontis DSM 46306</name>
    <dbReference type="NCBI Taxonomy" id="1389489"/>
    <lineage>
        <taxon>Bacteria</taxon>
        <taxon>Bacillati</taxon>
        <taxon>Actinomycetota</taxon>
        <taxon>Actinomycetes</taxon>
        <taxon>Micrococcales</taxon>
        <taxon>Microbacteriaceae</taxon>
        <taxon>Leifsonia</taxon>
    </lineage>
</organism>
<dbReference type="OrthoDB" id="904022at2"/>
<dbReference type="Proteomes" id="UP000016743">
    <property type="component" value="Chromosome"/>
</dbReference>
<feature type="chain" id="PRO_5004647442" description="Chromosome condensation regulator RCC1" evidence="1">
    <location>
        <begin position="28"/>
        <end position="574"/>
    </location>
</feature>
<reference evidence="2 3" key="1">
    <citation type="journal article" date="2013" name="Genome Announc.">
        <title>Complete Genome Sequence of Leifsonia xyli subsp. cynodontis Strain DSM46306, a Gram-Positive Bacterial Pathogen of Grasses.</title>
        <authorList>
            <person name="Monteiro-Vitorello C.B."/>
            <person name="Zerillo M.M."/>
            <person name="Van Sluys M.A."/>
            <person name="Camargo L.E."/>
            <person name="Kitajima J.P."/>
        </authorList>
    </citation>
    <scope>NUCLEOTIDE SEQUENCE [LARGE SCALE GENOMIC DNA]</scope>
    <source>
        <strain evidence="2 3">DSM 46306</strain>
    </source>
</reference>
<proteinExistence type="predicted"/>
<dbReference type="HOGENOM" id="CLU_474717_0_0_11"/>